<keyword evidence="1" id="KW-0175">Coiled coil</keyword>
<evidence type="ECO:0000256" key="3">
    <source>
        <dbReference type="SAM" id="Phobius"/>
    </source>
</evidence>
<reference evidence="5" key="1">
    <citation type="journal article" date="2019" name="Int. J. Syst. Evol. Microbiol.">
        <title>The Global Catalogue of Microorganisms (GCM) 10K type strain sequencing project: providing services to taxonomists for standard genome sequencing and annotation.</title>
        <authorList>
            <consortium name="The Broad Institute Genomics Platform"/>
            <consortium name="The Broad Institute Genome Sequencing Center for Infectious Disease"/>
            <person name="Wu L."/>
            <person name="Ma J."/>
        </authorList>
    </citation>
    <scope>NUCLEOTIDE SEQUENCE [LARGE SCALE GENOMIC DNA]</scope>
    <source>
        <strain evidence="5">KACC 14249</strain>
    </source>
</reference>
<feature type="coiled-coil region" evidence="1">
    <location>
        <begin position="65"/>
        <end position="92"/>
    </location>
</feature>
<name>A0ABW1JDU6_9ACTN</name>
<dbReference type="InterPro" id="IPR027981">
    <property type="entry name" value="DUF4446"/>
</dbReference>
<gene>
    <name evidence="4" type="ORF">ACFQDO_09310</name>
</gene>
<proteinExistence type="predicted"/>
<evidence type="ECO:0000256" key="2">
    <source>
        <dbReference type="SAM" id="MobiDB-lite"/>
    </source>
</evidence>
<accession>A0ABW1JDU6</accession>
<keyword evidence="5" id="KW-1185">Reference proteome</keyword>
<feature type="region of interest" description="Disordered" evidence="2">
    <location>
        <begin position="151"/>
        <end position="183"/>
    </location>
</feature>
<dbReference type="Proteomes" id="UP001596189">
    <property type="component" value="Unassembled WGS sequence"/>
</dbReference>
<sequence>MLALPLAADAVLDPAPTSWVAVAAAVVAVLALLIAIGAQLRLSRIKRGLRVLRGHSGEGDVLEVATKHAAEVSLLREQVERQQAELARISTDVAASLRHVAVVRFDAFGDMGGRMSFSAAVVDDAGDGLVITAIHGRGETRSYAKGLVGGASEHTLSPEEQQAVDAARTEKTEKQGSDKKARR</sequence>
<comment type="caution">
    <text evidence="4">The sequence shown here is derived from an EMBL/GenBank/DDBJ whole genome shotgun (WGS) entry which is preliminary data.</text>
</comment>
<feature type="transmembrane region" description="Helical" evidence="3">
    <location>
        <begin position="20"/>
        <end position="40"/>
    </location>
</feature>
<organism evidence="4 5">
    <name type="scientific">Angustibacter luteus</name>
    <dbReference type="NCBI Taxonomy" id="658456"/>
    <lineage>
        <taxon>Bacteria</taxon>
        <taxon>Bacillati</taxon>
        <taxon>Actinomycetota</taxon>
        <taxon>Actinomycetes</taxon>
        <taxon>Kineosporiales</taxon>
        <taxon>Kineosporiaceae</taxon>
    </lineage>
</organism>
<dbReference type="EMBL" id="JBHSRD010000003">
    <property type="protein sequence ID" value="MFC6007325.1"/>
    <property type="molecule type" value="Genomic_DNA"/>
</dbReference>
<evidence type="ECO:0000313" key="4">
    <source>
        <dbReference type="EMBL" id="MFC6007325.1"/>
    </source>
</evidence>
<feature type="compositionally biased region" description="Basic and acidic residues" evidence="2">
    <location>
        <begin position="167"/>
        <end position="183"/>
    </location>
</feature>
<keyword evidence="3" id="KW-0472">Membrane</keyword>
<evidence type="ECO:0000313" key="5">
    <source>
        <dbReference type="Proteomes" id="UP001596189"/>
    </source>
</evidence>
<keyword evidence="3" id="KW-0812">Transmembrane</keyword>
<keyword evidence="3" id="KW-1133">Transmembrane helix</keyword>
<evidence type="ECO:0000256" key="1">
    <source>
        <dbReference type="SAM" id="Coils"/>
    </source>
</evidence>
<dbReference type="Pfam" id="PF14584">
    <property type="entry name" value="DUF4446"/>
    <property type="match status" value="1"/>
</dbReference>
<protein>
    <submittedName>
        <fullName evidence="4">DUF4446 family protein</fullName>
    </submittedName>
</protein>
<dbReference type="RefSeq" id="WP_345716128.1">
    <property type="nucleotide sequence ID" value="NZ_BAABFP010000004.1"/>
</dbReference>